<gene>
    <name evidence="3" type="ORF">CVV68_08275</name>
</gene>
<feature type="transmembrane region" description="Helical" evidence="2">
    <location>
        <begin position="159"/>
        <end position="180"/>
    </location>
</feature>
<feature type="region of interest" description="Disordered" evidence="1">
    <location>
        <begin position="381"/>
        <end position="402"/>
    </location>
</feature>
<evidence type="ECO:0000256" key="2">
    <source>
        <dbReference type="SAM" id="Phobius"/>
    </source>
</evidence>
<evidence type="ECO:0000313" key="3">
    <source>
        <dbReference type="EMBL" id="PYI67852.1"/>
    </source>
</evidence>
<dbReference type="AlphaFoldDB" id="A0A2V5LAP6"/>
<feature type="transmembrane region" description="Helical" evidence="2">
    <location>
        <begin position="192"/>
        <end position="215"/>
    </location>
</feature>
<comment type="caution">
    <text evidence="3">The sequence shown here is derived from an EMBL/GenBank/DDBJ whole genome shotgun (WGS) entry which is preliminary data.</text>
</comment>
<evidence type="ECO:0000256" key="1">
    <source>
        <dbReference type="SAM" id="MobiDB-lite"/>
    </source>
</evidence>
<dbReference type="OrthoDB" id="4950397at2"/>
<keyword evidence="2" id="KW-0812">Transmembrane</keyword>
<feature type="transmembrane region" description="Helical" evidence="2">
    <location>
        <begin position="341"/>
        <end position="365"/>
    </location>
</feature>
<feature type="compositionally biased region" description="Low complexity" evidence="1">
    <location>
        <begin position="51"/>
        <end position="62"/>
    </location>
</feature>
<feature type="region of interest" description="Disordered" evidence="1">
    <location>
        <begin position="1"/>
        <end position="83"/>
    </location>
</feature>
<keyword evidence="2" id="KW-1133">Transmembrane helix</keyword>
<proteinExistence type="predicted"/>
<evidence type="ECO:0000313" key="4">
    <source>
        <dbReference type="Proteomes" id="UP000247832"/>
    </source>
</evidence>
<keyword evidence="2" id="KW-0472">Membrane</keyword>
<name>A0A2V5LAP6_9MICC</name>
<sequence>MEQNGIDPRFPAVYQAGGEGVPPGAPPETVTVRRPAAPGPVRQDAGPGSLPNAGVAPPANGPERNEVTGGNRAGGGPSAVVPDSVVPDSKAAFDARFLDATPIPAPARRWLIPVVTGLLLIAAGVFCLGAQYWFPASLEMDPSKFHGINPPPWGQFINLPAPALLGTGLGILAGSIFLVSRRSAAWETALRAAFGLLAIAVGAGGWMALFAAQIFPQPLPNFADYNDGVQPQLPLSYLLMPTGTWLLSLALFMVAVLFVVPRRWQHLWPEAGTEAATEAGAGTGRIVPTSRRPSARLGLLFGAVAAAAGLAALFAQFMFPLSSGTITVTTADGGISNQPDWASLAPALATPLMLSGLVVLGWACIQFAMVPAAADGNPAAEPGGTGVGLTDGGPAEDAGGTG</sequence>
<protein>
    <submittedName>
        <fullName evidence="3">Uncharacterized protein</fullName>
    </submittedName>
</protein>
<reference evidence="3 4" key="1">
    <citation type="submission" date="2018-05" db="EMBL/GenBank/DDBJ databases">
        <title>Genetic diversity of glacier-inhabiting Cryobacterium bacteria in China and description of Cryobacterium mengkeensis sp. nov. and Arthrobacter glacialis sp. nov.</title>
        <authorList>
            <person name="Liu Q."/>
            <person name="Xin Y.-H."/>
        </authorList>
    </citation>
    <scope>NUCLEOTIDE SEQUENCE [LARGE SCALE GENOMIC DNA]</scope>
    <source>
        <strain evidence="3 4">LI2</strain>
    </source>
</reference>
<accession>A0A2V5LAP6</accession>
<organism evidence="3 4">
    <name type="scientific">Arthrobacter livingstonensis</name>
    <dbReference type="NCBI Taxonomy" id="670078"/>
    <lineage>
        <taxon>Bacteria</taxon>
        <taxon>Bacillati</taxon>
        <taxon>Actinomycetota</taxon>
        <taxon>Actinomycetes</taxon>
        <taxon>Micrococcales</taxon>
        <taxon>Micrococcaceae</taxon>
        <taxon>Arthrobacter</taxon>
    </lineage>
</organism>
<dbReference type="EMBL" id="QJVD01000007">
    <property type="protein sequence ID" value="PYI67852.1"/>
    <property type="molecule type" value="Genomic_DNA"/>
</dbReference>
<feature type="transmembrane region" description="Helical" evidence="2">
    <location>
        <begin position="110"/>
        <end position="134"/>
    </location>
</feature>
<dbReference type="Proteomes" id="UP000247832">
    <property type="component" value="Unassembled WGS sequence"/>
</dbReference>
<feature type="transmembrane region" description="Helical" evidence="2">
    <location>
        <begin position="297"/>
        <end position="321"/>
    </location>
</feature>
<dbReference type="RefSeq" id="WP_110500527.1">
    <property type="nucleotide sequence ID" value="NZ_QJVD01000007.1"/>
</dbReference>
<feature type="transmembrane region" description="Helical" evidence="2">
    <location>
        <begin position="235"/>
        <end position="260"/>
    </location>
</feature>
<keyword evidence="4" id="KW-1185">Reference proteome</keyword>